<gene>
    <name evidence="6" type="ORF">K0B96_14125</name>
</gene>
<evidence type="ECO:0000256" key="3">
    <source>
        <dbReference type="ARBA" id="ARBA00022989"/>
    </source>
</evidence>
<evidence type="ECO:0000256" key="5">
    <source>
        <dbReference type="SAM" id="Phobius"/>
    </source>
</evidence>
<dbReference type="AlphaFoldDB" id="A0A8F9TVA2"/>
<keyword evidence="2 5" id="KW-0812">Transmembrane</keyword>
<evidence type="ECO:0000313" key="7">
    <source>
        <dbReference type="Proteomes" id="UP000825051"/>
    </source>
</evidence>
<dbReference type="EMBL" id="CP080507">
    <property type="protein sequence ID" value="QYM78423.1"/>
    <property type="molecule type" value="Genomic_DNA"/>
</dbReference>
<dbReference type="Proteomes" id="UP000825051">
    <property type="component" value="Chromosome"/>
</dbReference>
<sequence>MSASPRTYSPREEWANVITHGAGSVLSIAGLVAIVTWCAWRGDAWQVASTAVFGVTLVLLYGASTLYHRARPGDETAAAQVRSCGDFPVDRGDVYAVCVGHVARSVGLEFVRRGVGTRGGGRGPEVLVHGPVSSGVDRDLRAHGLDGVDRDQAVARGDGRGVVRAARGRRGELHGRRGVLSEQAAAVSSCGVACVRARRKRVSLLRRVAHAGGDVGVGAARS</sequence>
<keyword evidence="7" id="KW-1185">Reference proteome</keyword>
<reference evidence="6" key="1">
    <citation type="submission" date="2021-08" db="EMBL/GenBank/DDBJ databases">
        <title>Genome of a novel bacterium of the phylum Verrucomicrobia, Oleiharenicola sp. KSB-15.</title>
        <authorList>
            <person name="Chung J.-H."/>
            <person name="Ahn J.-H."/>
            <person name="Yoon Y."/>
            <person name="Kim D.-Y."/>
            <person name="An S.-H."/>
            <person name="Park I."/>
            <person name="Yeon J."/>
        </authorList>
    </citation>
    <scope>NUCLEOTIDE SEQUENCE</scope>
    <source>
        <strain evidence="6">KSB-15</strain>
    </source>
</reference>
<proteinExistence type="predicted"/>
<evidence type="ECO:0000256" key="4">
    <source>
        <dbReference type="ARBA" id="ARBA00023136"/>
    </source>
</evidence>
<keyword evidence="4 5" id="KW-0472">Membrane</keyword>
<name>A0A8F9TVA2_9BACT</name>
<feature type="transmembrane region" description="Helical" evidence="5">
    <location>
        <begin position="20"/>
        <end position="40"/>
    </location>
</feature>
<dbReference type="Pfam" id="PF03006">
    <property type="entry name" value="HlyIII"/>
    <property type="match status" value="1"/>
</dbReference>
<evidence type="ECO:0000256" key="1">
    <source>
        <dbReference type="ARBA" id="ARBA00004141"/>
    </source>
</evidence>
<comment type="subcellular location">
    <subcellularLocation>
        <location evidence="1">Membrane</location>
        <topology evidence="1">Multi-pass membrane protein</topology>
    </subcellularLocation>
</comment>
<evidence type="ECO:0000313" key="6">
    <source>
        <dbReference type="EMBL" id="QYM78423.1"/>
    </source>
</evidence>
<dbReference type="InterPro" id="IPR004254">
    <property type="entry name" value="AdipoR/HlyIII-related"/>
</dbReference>
<feature type="transmembrane region" description="Helical" evidence="5">
    <location>
        <begin position="47"/>
        <end position="67"/>
    </location>
</feature>
<organism evidence="6 7">
    <name type="scientific">Horticoccus luteus</name>
    <dbReference type="NCBI Taxonomy" id="2862869"/>
    <lineage>
        <taxon>Bacteria</taxon>
        <taxon>Pseudomonadati</taxon>
        <taxon>Verrucomicrobiota</taxon>
        <taxon>Opitutia</taxon>
        <taxon>Opitutales</taxon>
        <taxon>Opitutaceae</taxon>
        <taxon>Horticoccus</taxon>
    </lineage>
</organism>
<keyword evidence="3 5" id="KW-1133">Transmembrane helix</keyword>
<protein>
    <submittedName>
        <fullName evidence="6">Hemolysin III family protein</fullName>
    </submittedName>
</protein>
<dbReference type="KEGG" id="ole:K0B96_14125"/>
<evidence type="ECO:0000256" key="2">
    <source>
        <dbReference type="ARBA" id="ARBA00022692"/>
    </source>
</evidence>
<accession>A0A8F9TVA2</accession>
<dbReference type="GO" id="GO:0016020">
    <property type="term" value="C:membrane"/>
    <property type="evidence" value="ECO:0007669"/>
    <property type="project" value="UniProtKB-SubCell"/>
</dbReference>